<dbReference type="Pfam" id="PF02706">
    <property type="entry name" value="Wzz"/>
    <property type="match status" value="1"/>
</dbReference>
<dbReference type="GO" id="GO:0005886">
    <property type="term" value="C:plasma membrane"/>
    <property type="evidence" value="ECO:0007669"/>
    <property type="project" value="UniProtKB-SubCell"/>
</dbReference>
<evidence type="ECO:0000259" key="8">
    <source>
        <dbReference type="Pfam" id="PF02706"/>
    </source>
</evidence>
<organism evidence="9 10">
    <name type="scientific">Brucella intermedia</name>
    <dbReference type="NCBI Taxonomy" id="94625"/>
    <lineage>
        <taxon>Bacteria</taxon>
        <taxon>Pseudomonadati</taxon>
        <taxon>Pseudomonadota</taxon>
        <taxon>Alphaproteobacteria</taxon>
        <taxon>Hyphomicrobiales</taxon>
        <taxon>Brucellaceae</taxon>
        <taxon>Brucella/Ochrobactrum group</taxon>
        <taxon>Brucella</taxon>
    </lineage>
</organism>
<keyword evidence="2" id="KW-1003">Cell membrane</keyword>
<feature type="transmembrane region" description="Helical" evidence="7">
    <location>
        <begin position="475"/>
        <end position="495"/>
    </location>
</feature>
<feature type="compositionally biased region" description="Basic and acidic residues" evidence="6">
    <location>
        <begin position="533"/>
        <end position="544"/>
    </location>
</feature>
<gene>
    <name evidence="9" type="ORF">GXX48_23175</name>
</gene>
<proteinExistence type="predicted"/>
<evidence type="ECO:0000256" key="3">
    <source>
        <dbReference type="ARBA" id="ARBA00022692"/>
    </source>
</evidence>
<feature type="region of interest" description="Disordered" evidence="6">
    <location>
        <begin position="27"/>
        <end position="46"/>
    </location>
</feature>
<dbReference type="InterPro" id="IPR050445">
    <property type="entry name" value="Bact_polysacc_biosynth/exp"/>
</dbReference>
<evidence type="ECO:0000256" key="2">
    <source>
        <dbReference type="ARBA" id="ARBA00022475"/>
    </source>
</evidence>
<feature type="region of interest" description="Disordered" evidence="6">
    <location>
        <begin position="88"/>
        <end position="112"/>
    </location>
</feature>
<feature type="transmembrane region" description="Helical" evidence="7">
    <location>
        <begin position="119"/>
        <end position="139"/>
    </location>
</feature>
<feature type="region of interest" description="Disordered" evidence="6">
    <location>
        <begin position="533"/>
        <end position="563"/>
    </location>
</feature>
<feature type="domain" description="Polysaccharide chain length determinant N-terminal" evidence="8">
    <location>
        <begin position="116"/>
        <end position="157"/>
    </location>
</feature>
<feature type="compositionally biased region" description="Basic and acidic residues" evidence="6">
    <location>
        <begin position="34"/>
        <end position="46"/>
    </location>
</feature>
<evidence type="ECO:0000313" key="9">
    <source>
        <dbReference type="EMBL" id="HHV70501.1"/>
    </source>
</evidence>
<evidence type="ECO:0000256" key="6">
    <source>
        <dbReference type="SAM" id="MobiDB-lite"/>
    </source>
</evidence>
<evidence type="ECO:0000256" key="7">
    <source>
        <dbReference type="SAM" id="Phobius"/>
    </source>
</evidence>
<evidence type="ECO:0000313" key="10">
    <source>
        <dbReference type="Proteomes" id="UP000551563"/>
    </source>
</evidence>
<dbReference type="PANTHER" id="PTHR32309:SF31">
    <property type="entry name" value="CAPSULAR EXOPOLYSACCHARIDE FAMILY"/>
    <property type="match status" value="1"/>
</dbReference>
<dbReference type="InterPro" id="IPR003856">
    <property type="entry name" value="LPS_length_determ_N"/>
</dbReference>
<keyword evidence="4 7" id="KW-1133">Transmembrane helix</keyword>
<reference evidence="9 10" key="1">
    <citation type="journal article" date="2020" name="Biotechnol. Biofuels">
        <title>New insights from the biogas microbiome by comprehensive genome-resolved metagenomics of nearly 1600 species originating from multiple anaerobic digesters.</title>
        <authorList>
            <person name="Campanaro S."/>
            <person name="Treu L."/>
            <person name="Rodriguez-R L.M."/>
            <person name="Kovalovszki A."/>
            <person name="Ziels R.M."/>
            <person name="Maus I."/>
            <person name="Zhu X."/>
            <person name="Kougias P.G."/>
            <person name="Basile A."/>
            <person name="Luo G."/>
            <person name="Schluter A."/>
            <person name="Konstantinidis K.T."/>
            <person name="Angelidaki I."/>
        </authorList>
    </citation>
    <scope>NUCLEOTIDE SEQUENCE [LARGE SCALE GENOMIC DNA]</scope>
    <source>
        <strain evidence="9">AS04akNAM_66</strain>
    </source>
</reference>
<evidence type="ECO:0000256" key="5">
    <source>
        <dbReference type="ARBA" id="ARBA00023136"/>
    </source>
</evidence>
<keyword evidence="3 7" id="KW-0812">Transmembrane</keyword>
<comment type="caution">
    <text evidence="9">The sequence shown here is derived from an EMBL/GenBank/DDBJ whole genome shotgun (WGS) entry which is preliminary data.</text>
</comment>
<dbReference type="EMBL" id="DUMN01000661">
    <property type="protein sequence ID" value="HHV70501.1"/>
    <property type="molecule type" value="Genomic_DNA"/>
</dbReference>
<name>A0A7V6PGE7_9HYPH</name>
<sequence>MVERDREGKRAAGRPLLAYAPEFLQPASSFRGFQDTEEREHQRRREELLRRKQELLDAEHDGSIDPKADMQGRMYAVRDALQANLDGAAARAQPVPQTPATASKPENQPVKLPRRRRRWGLLAGFTLLGGIIGTTYAFLVPPQYAATASMQVFPPERRSEIASNAVLERAAQMARIERATDLGAPSVLEELRFRLTRLLPEDLRSPAVAWPHLSGAQLLRQRLDFTQALDSGTVNVEATADKPETAALLANAVAQAFRDHLQGGASPGGPEGDLPARLQRLEADAEAARQAANAFRMSRDFGDDNNKAALQSEFADSKAETARIAAEANSLNGANAESLVRKGVPESMRSGALGMLVERYRTAGQGGEAKQIEAQIATEISSQRSALQADLKIAVEREQKAAAAIAGFGSTPATDDDKARLQMLERDAAAKQALFEDLQMRAARGEPASAGSAATVRIVAPAIAEPNPRDLPPQWIIALGFGGGFLLGLLSMALAGRKPRSPSKLEAEPEEVLETYGETRLAAVIREANARWEAENEGVSRPRENTALGRAIDEVRSSRASRL</sequence>
<keyword evidence="5 7" id="KW-0472">Membrane</keyword>
<protein>
    <submittedName>
        <fullName evidence="9">Lipopolysaccharide biosynthesis protein</fullName>
    </submittedName>
</protein>
<dbReference type="PANTHER" id="PTHR32309">
    <property type="entry name" value="TYROSINE-PROTEIN KINASE"/>
    <property type="match status" value="1"/>
</dbReference>
<evidence type="ECO:0000256" key="1">
    <source>
        <dbReference type="ARBA" id="ARBA00004651"/>
    </source>
</evidence>
<comment type="subcellular location">
    <subcellularLocation>
        <location evidence="1">Cell membrane</location>
        <topology evidence="1">Multi-pass membrane protein</topology>
    </subcellularLocation>
</comment>
<dbReference type="AlphaFoldDB" id="A0A7V6PGE7"/>
<accession>A0A7V6PGE7</accession>
<evidence type="ECO:0000256" key="4">
    <source>
        <dbReference type="ARBA" id="ARBA00022989"/>
    </source>
</evidence>
<dbReference type="Proteomes" id="UP000551563">
    <property type="component" value="Unassembled WGS sequence"/>
</dbReference>